<comment type="subcellular location">
    <subcellularLocation>
        <location evidence="1">Cell membrane</location>
        <topology evidence="1">Single-pass membrane protein</topology>
    </subcellularLocation>
</comment>
<dbReference type="GO" id="GO:0005886">
    <property type="term" value="C:plasma membrane"/>
    <property type="evidence" value="ECO:0007669"/>
    <property type="project" value="UniProtKB-SubCell"/>
</dbReference>
<keyword evidence="6 11" id="KW-0812">Transmembrane</keyword>
<sequence>MISLFILQASAPGGLIGSLWPLLLMFVVIFFFFIRPQAKKAKEQTKFLDSLDKGVEIVTASGLIGRINKIEGSIVTLTIAEKTFVRITKGSISKEMTEAYTKSLTSTETTSS</sequence>
<keyword evidence="4" id="KW-0813">Transport</keyword>
<name>A0A9D7XNT7_9BACT</name>
<comment type="caution">
    <text evidence="12">The sequence shown here is derived from an EMBL/GenBank/DDBJ whole genome shotgun (WGS) entry which is preliminary data.</text>
</comment>
<evidence type="ECO:0000256" key="10">
    <source>
        <dbReference type="ARBA" id="ARBA00023136"/>
    </source>
</evidence>
<dbReference type="Pfam" id="PF02699">
    <property type="entry name" value="YajC"/>
    <property type="match status" value="1"/>
</dbReference>
<dbReference type="PRINTS" id="PR01853">
    <property type="entry name" value="YAJCTRNLCASE"/>
</dbReference>
<evidence type="ECO:0000256" key="8">
    <source>
        <dbReference type="ARBA" id="ARBA00022989"/>
    </source>
</evidence>
<keyword evidence="5" id="KW-1003">Cell membrane</keyword>
<evidence type="ECO:0000256" key="6">
    <source>
        <dbReference type="ARBA" id="ARBA00022692"/>
    </source>
</evidence>
<gene>
    <name evidence="12" type="primary">yajC</name>
    <name evidence="12" type="ORF">IPP15_02690</name>
</gene>
<dbReference type="PANTHER" id="PTHR33909:SF1">
    <property type="entry name" value="SEC TRANSLOCON ACCESSORY COMPLEX SUBUNIT YAJC"/>
    <property type="match status" value="1"/>
</dbReference>
<evidence type="ECO:0000256" key="7">
    <source>
        <dbReference type="ARBA" id="ARBA00022927"/>
    </source>
</evidence>
<feature type="transmembrane region" description="Helical" evidence="11">
    <location>
        <begin position="15"/>
        <end position="34"/>
    </location>
</feature>
<organism evidence="12 13">
    <name type="scientific">Candidatus Opimibacter skivensis</name>
    <dbReference type="NCBI Taxonomy" id="2982028"/>
    <lineage>
        <taxon>Bacteria</taxon>
        <taxon>Pseudomonadati</taxon>
        <taxon>Bacteroidota</taxon>
        <taxon>Saprospiria</taxon>
        <taxon>Saprospirales</taxon>
        <taxon>Saprospiraceae</taxon>
        <taxon>Candidatus Opimibacter</taxon>
    </lineage>
</organism>
<reference evidence="12 13" key="1">
    <citation type="submission" date="2020-10" db="EMBL/GenBank/DDBJ databases">
        <title>Connecting structure to function with the recovery of over 1000 high-quality activated sludge metagenome-assembled genomes encoding full-length rRNA genes using long-read sequencing.</title>
        <authorList>
            <person name="Singleton C.M."/>
            <person name="Petriglieri F."/>
            <person name="Kristensen J.M."/>
            <person name="Kirkegaard R.H."/>
            <person name="Michaelsen T.Y."/>
            <person name="Andersen M.H."/>
            <person name="Karst S.M."/>
            <person name="Dueholm M.S."/>
            <person name="Nielsen P.H."/>
            <person name="Albertsen M."/>
        </authorList>
    </citation>
    <scope>NUCLEOTIDE SEQUENCE [LARGE SCALE GENOMIC DNA]</scope>
    <source>
        <strain evidence="12">Ribe_18-Q3-R11-54_MAXAC.273</strain>
    </source>
</reference>
<keyword evidence="8 11" id="KW-1133">Transmembrane helix</keyword>
<keyword evidence="7" id="KW-0653">Protein transport</keyword>
<dbReference type="NCBIfam" id="TIGR00739">
    <property type="entry name" value="yajC"/>
    <property type="match status" value="1"/>
</dbReference>
<evidence type="ECO:0000256" key="5">
    <source>
        <dbReference type="ARBA" id="ARBA00022475"/>
    </source>
</evidence>
<dbReference type="Proteomes" id="UP000808337">
    <property type="component" value="Unassembled WGS sequence"/>
</dbReference>
<proteinExistence type="inferred from homology"/>
<keyword evidence="9" id="KW-0811">Translocation</keyword>
<dbReference type="GO" id="GO:0015031">
    <property type="term" value="P:protein transport"/>
    <property type="evidence" value="ECO:0007669"/>
    <property type="project" value="UniProtKB-KW"/>
</dbReference>
<evidence type="ECO:0000256" key="11">
    <source>
        <dbReference type="SAM" id="Phobius"/>
    </source>
</evidence>
<dbReference type="EMBL" id="JADKGY010000001">
    <property type="protein sequence ID" value="MBK9981326.1"/>
    <property type="molecule type" value="Genomic_DNA"/>
</dbReference>
<evidence type="ECO:0000256" key="3">
    <source>
        <dbReference type="ARBA" id="ARBA00014962"/>
    </source>
</evidence>
<accession>A0A9D7XNT7</accession>
<dbReference type="AlphaFoldDB" id="A0A9D7XNT7"/>
<evidence type="ECO:0000256" key="1">
    <source>
        <dbReference type="ARBA" id="ARBA00004162"/>
    </source>
</evidence>
<evidence type="ECO:0000256" key="2">
    <source>
        <dbReference type="ARBA" id="ARBA00006742"/>
    </source>
</evidence>
<comment type="similarity">
    <text evidence="2">Belongs to the YajC family.</text>
</comment>
<keyword evidence="10 11" id="KW-0472">Membrane</keyword>
<evidence type="ECO:0000256" key="9">
    <source>
        <dbReference type="ARBA" id="ARBA00023010"/>
    </source>
</evidence>
<evidence type="ECO:0000313" key="12">
    <source>
        <dbReference type="EMBL" id="MBK9981326.1"/>
    </source>
</evidence>
<dbReference type="InterPro" id="IPR003849">
    <property type="entry name" value="Preprotein_translocase_YajC"/>
</dbReference>
<dbReference type="SMART" id="SM01323">
    <property type="entry name" value="YajC"/>
    <property type="match status" value="1"/>
</dbReference>
<evidence type="ECO:0000313" key="13">
    <source>
        <dbReference type="Proteomes" id="UP000808337"/>
    </source>
</evidence>
<evidence type="ECO:0000256" key="4">
    <source>
        <dbReference type="ARBA" id="ARBA00022448"/>
    </source>
</evidence>
<dbReference type="PANTHER" id="PTHR33909">
    <property type="entry name" value="SEC TRANSLOCON ACCESSORY COMPLEX SUBUNIT YAJC"/>
    <property type="match status" value="1"/>
</dbReference>
<protein>
    <recommendedName>
        <fullName evidence="3">Sec translocon accessory complex subunit YajC</fullName>
    </recommendedName>
</protein>